<sequence>MQEIFQPLYLSMLELSNHPNLNLYILISAGISLSCFATAIVLAMKGKLLPTQNVLVLAQSDSELIEAEHEFEYDRQFVNLETKVLETV</sequence>
<name>A0AAW9PTM7_9CYAN</name>
<evidence type="ECO:0000256" key="1">
    <source>
        <dbReference type="SAM" id="Phobius"/>
    </source>
</evidence>
<dbReference type="RefSeq" id="WP_330484502.1">
    <property type="nucleotide sequence ID" value="NZ_JAZBJZ010000063.1"/>
</dbReference>
<keyword evidence="3" id="KW-1185">Reference proteome</keyword>
<keyword evidence="1" id="KW-1133">Transmembrane helix</keyword>
<dbReference type="AlphaFoldDB" id="A0AAW9PTM7"/>
<organism evidence="2 3">
    <name type="scientific">Tumidithrix elongata BACA0141</name>
    <dbReference type="NCBI Taxonomy" id="2716417"/>
    <lineage>
        <taxon>Bacteria</taxon>
        <taxon>Bacillati</taxon>
        <taxon>Cyanobacteriota</taxon>
        <taxon>Cyanophyceae</taxon>
        <taxon>Pseudanabaenales</taxon>
        <taxon>Pseudanabaenaceae</taxon>
        <taxon>Tumidithrix</taxon>
        <taxon>Tumidithrix elongata</taxon>
    </lineage>
</organism>
<reference evidence="2" key="1">
    <citation type="submission" date="2024-01" db="EMBL/GenBank/DDBJ databases">
        <title>Bank of Algae and Cyanobacteria of the Azores (BACA) strain genomes.</title>
        <authorList>
            <person name="Luz R."/>
            <person name="Cordeiro R."/>
            <person name="Fonseca A."/>
            <person name="Goncalves V."/>
        </authorList>
    </citation>
    <scope>NUCLEOTIDE SEQUENCE</scope>
    <source>
        <strain evidence="2">BACA0141</strain>
    </source>
</reference>
<accession>A0AAW9PTM7</accession>
<keyword evidence="1" id="KW-0472">Membrane</keyword>
<comment type="caution">
    <text evidence="2">The sequence shown here is derived from an EMBL/GenBank/DDBJ whole genome shotgun (WGS) entry which is preliminary data.</text>
</comment>
<evidence type="ECO:0000313" key="3">
    <source>
        <dbReference type="Proteomes" id="UP001333818"/>
    </source>
</evidence>
<proteinExistence type="predicted"/>
<protein>
    <submittedName>
        <fullName evidence="2">Uncharacterized protein</fullName>
    </submittedName>
</protein>
<feature type="transmembrane region" description="Helical" evidence="1">
    <location>
        <begin position="21"/>
        <end position="43"/>
    </location>
</feature>
<dbReference type="Proteomes" id="UP001333818">
    <property type="component" value="Unassembled WGS sequence"/>
</dbReference>
<evidence type="ECO:0000313" key="2">
    <source>
        <dbReference type="EMBL" id="MEE3718072.1"/>
    </source>
</evidence>
<keyword evidence="1" id="KW-0812">Transmembrane</keyword>
<gene>
    <name evidence="2" type="ORF">V2H45_15130</name>
</gene>
<dbReference type="EMBL" id="JAZBJZ010000063">
    <property type="protein sequence ID" value="MEE3718072.1"/>
    <property type="molecule type" value="Genomic_DNA"/>
</dbReference>